<dbReference type="InterPro" id="IPR017441">
    <property type="entry name" value="Protein_kinase_ATP_BS"/>
</dbReference>
<dbReference type="Gene3D" id="1.10.510.10">
    <property type="entry name" value="Transferase(Phosphotransferase) domain 1"/>
    <property type="match status" value="1"/>
</dbReference>
<dbReference type="PROSITE" id="PS00107">
    <property type="entry name" value="PROTEIN_KINASE_ATP"/>
    <property type="match status" value="1"/>
</dbReference>
<dbReference type="FunFam" id="1.10.510.10:FF:000377">
    <property type="entry name" value="Checkpoint protein kinase"/>
    <property type="match status" value="1"/>
</dbReference>
<evidence type="ECO:0000259" key="8">
    <source>
        <dbReference type="PROSITE" id="PS50011"/>
    </source>
</evidence>
<keyword evidence="3 6" id="KW-0547">Nucleotide-binding</keyword>
<dbReference type="GO" id="GO:0005524">
    <property type="term" value="F:ATP binding"/>
    <property type="evidence" value="ECO:0007669"/>
    <property type="project" value="UniProtKB-UniRule"/>
</dbReference>
<feature type="compositionally biased region" description="Basic and acidic residues" evidence="7">
    <location>
        <begin position="446"/>
        <end position="462"/>
    </location>
</feature>
<dbReference type="STRING" id="252740.A0A423W3K0"/>
<dbReference type="GO" id="GO:0007094">
    <property type="term" value="P:mitotic spindle assembly checkpoint signaling"/>
    <property type="evidence" value="ECO:0007669"/>
    <property type="project" value="TreeGrafter"/>
</dbReference>
<dbReference type="AlphaFoldDB" id="A0A423W3K0"/>
<feature type="region of interest" description="Disordered" evidence="7">
    <location>
        <begin position="1"/>
        <end position="429"/>
    </location>
</feature>
<dbReference type="Pfam" id="PF00069">
    <property type="entry name" value="Pkinase"/>
    <property type="match status" value="1"/>
</dbReference>
<evidence type="ECO:0000313" key="10">
    <source>
        <dbReference type="Proteomes" id="UP000284375"/>
    </source>
</evidence>
<feature type="compositionally biased region" description="Basic and acidic residues" evidence="7">
    <location>
        <begin position="351"/>
        <end position="363"/>
    </location>
</feature>
<dbReference type="SUPFAM" id="SSF56112">
    <property type="entry name" value="Protein kinase-like (PK-like)"/>
    <property type="match status" value="1"/>
</dbReference>
<dbReference type="SMART" id="SM00220">
    <property type="entry name" value="S_TKc"/>
    <property type="match status" value="1"/>
</dbReference>
<feature type="compositionally biased region" description="Basic and acidic residues" evidence="7">
    <location>
        <begin position="214"/>
        <end position="226"/>
    </location>
</feature>
<dbReference type="PROSITE" id="PS50011">
    <property type="entry name" value="PROTEIN_KINASE_DOM"/>
    <property type="match status" value="1"/>
</dbReference>
<dbReference type="OrthoDB" id="20524at2759"/>
<keyword evidence="4" id="KW-0418">Kinase</keyword>
<feature type="compositionally biased region" description="Low complexity" evidence="7">
    <location>
        <begin position="97"/>
        <end position="106"/>
    </location>
</feature>
<feature type="domain" description="Protein kinase" evidence="8">
    <location>
        <begin position="577"/>
        <end position="870"/>
    </location>
</feature>
<evidence type="ECO:0000313" key="9">
    <source>
        <dbReference type="EMBL" id="ROV97890.1"/>
    </source>
</evidence>
<dbReference type="Proteomes" id="UP000284375">
    <property type="component" value="Unassembled WGS sequence"/>
</dbReference>
<evidence type="ECO:0000256" key="7">
    <source>
        <dbReference type="SAM" id="MobiDB-lite"/>
    </source>
</evidence>
<feature type="binding site" evidence="6">
    <location>
        <position position="605"/>
    </location>
    <ligand>
        <name>ATP</name>
        <dbReference type="ChEBI" id="CHEBI:30616"/>
    </ligand>
</feature>
<dbReference type="PANTHER" id="PTHR22974">
    <property type="entry name" value="MIXED LINEAGE PROTEIN KINASE"/>
    <property type="match status" value="1"/>
</dbReference>
<name>A0A423W3K0_CYTCH</name>
<protein>
    <recommendedName>
        <fullName evidence="8">Protein kinase domain-containing protein</fullName>
    </recommendedName>
</protein>
<feature type="compositionally biased region" description="Low complexity" evidence="7">
    <location>
        <begin position="271"/>
        <end position="283"/>
    </location>
</feature>
<dbReference type="InterPro" id="IPR008271">
    <property type="entry name" value="Ser/Thr_kinase_AS"/>
</dbReference>
<sequence length="941" mass="102725">MSAASPTPLGAGSHFTSLGRRTSARQALRRPTASRPQASRTESQPAASSARDIPQRALAAHSQPQQYDAMHDSSDDEIPVPMKLSALTKALLNDGGASDPAAAAPPHHQPEPRIMTRRRSYLTRSSSSAVEEREAAPAPAPAPEPERPVRETRRHARSSSTAAGTPSSRPVSPARPRDGSPPRKRVVRLSNTPVDVPVQTGRLRRSLSTTSATRRPESRAGRDHAEVQQSVNPPAPAEEDNVNTPAQSVRRVQIALGSSAQRSSSQKRHSAGNSSVVASRSSGSGIGSDHDVPEDPQTAPRPQSSLGSVSRFGGSVMAREEQSVQGSMRVKRLGKIPGSFLSGPARRGRRRESEEDRLSRENGEGDMLSSQEQGGLQPYDLGQGDVEPPVSSYYEPAHRDFAASGSPVSSREPRASSRAGSRRQSHADLRAASLREAQKVIEAAHQEDARAPPEMPSARDQENGMPAPSTFQRQKPSLSIFPEKGLDKNIPRSPSLVELGSRQVHRAVSPERPILATISQNVQKTPQVVIPMQRFAPPPPPPKMSVLDAATATAGAATTKEAAKKKSIILKVNGRSYQRVDCIGRGGSAKVYRVTAENGKMFALKRVNIENADESTVRGYKGEINLLQKLANVERVIRLYDFELNEEKHVLSLLMEMGELDLNTLLRVRQNPEGAKLDPVTIRFYWKEMLECLAAVHAYDIVHSDLKPANFVVVQGRLKLIDFGIANAIQTDETVNVHRETQVGTPNYMSPESLMDSSHYAFTSANGGRYWHGAKGPKLMKLGKPSDVWSLGCILYQMVYGNLPFGHIQNQMARCQAIINWNHQIDFPERGVGGIKVPPSLMRTMKKCLNRDQHARPSCEQLLREDDGFLYPTEFASDVINGECLPITEELLGRIIQSVVTRCRERLPTDGEVHKAWPAAYWVSVRKAIEAKQDGGGSGGR</sequence>
<keyword evidence="1" id="KW-0723">Serine/threonine-protein kinase</keyword>
<dbReference type="InterPro" id="IPR011009">
    <property type="entry name" value="Kinase-like_dom_sf"/>
</dbReference>
<evidence type="ECO:0000256" key="6">
    <source>
        <dbReference type="PROSITE-ProRule" id="PRU10141"/>
    </source>
</evidence>
<evidence type="ECO:0000256" key="5">
    <source>
        <dbReference type="ARBA" id="ARBA00022840"/>
    </source>
</evidence>
<dbReference type="InterPro" id="IPR027084">
    <property type="entry name" value="Mps1_cat"/>
</dbReference>
<proteinExistence type="predicted"/>
<dbReference type="GO" id="GO:0034501">
    <property type="term" value="P:protein localization to kinetochore"/>
    <property type="evidence" value="ECO:0007669"/>
    <property type="project" value="TreeGrafter"/>
</dbReference>
<reference evidence="9 10" key="1">
    <citation type="submission" date="2015-09" db="EMBL/GenBank/DDBJ databases">
        <title>Host preference determinants of Valsa canker pathogens revealed by comparative genomics.</title>
        <authorList>
            <person name="Yin Z."/>
            <person name="Huang L."/>
        </authorList>
    </citation>
    <scope>NUCLEOTIDE SEQUENCE [LARGE SCALE GENOMIC DNA]</scope>
    <source>
        <strain evidence="9 10">YSFL</strain>
    </source>
</reference>
<dbReference type="EMBL" id="LJZO01000015">
    <property type="protein sequence ID" value="ROV97890.1"/>
    <property type="molecule type" value="Genomic_DNA"/>
</dbReference>
<accession>A0A423W3K0</accession>
<dbReference type="GO" id="GO:0004674">
    <property type="term" value="F:protein serine/threonine kinase activity"/>
    <property type="evidence" value="ECO:0007669"/>
    <property type="project" value="UniProtKB-KW"/>
</dbReference>
<feature type="compositionally biased region" description="Polar residues" evidence="7">
    <location>
        <begin position="34"/>
        <end position="47"/>
    </location>
</feature>
<feature type="region of interest" description="Disordered" evidence="7">
    <location>
        <begin position="446"/>
        <end position="473"/>
    </location>
</feature>
<keyword evidence="2" id="KW-0808">Transferase</keyword>
<dbReference type="FunFam" id="3.30.200.20:FF:000131">
    <property type="entry name" value="Dual specificity protein kinase TTK"/>
    <property type="match status" value="1"/>
</dbReference>
<keyword evidence="5 6" id="KW-0067">ATP-binding</keyword>
<dbReference type="CDD" id="cd14131">
    <property type="entry name" value="PKc_Mps1"/>
    <property type="match status" value="1"/>
</dbReference>
<comment type="caution">
    <text evidence="9">The sequence shown here is derived from an EMBL/GenBank/DDBJ whole genome shotgun (WGS) entry which is preliminary data.</text>
</comment>
<gene>
    <name evidence="9" type="ORF">VSDG_04863</name>
</gene>
<dbReference type="GO" id="GO:0000776">
    <property type="term" value="C:kinetochore"/>
    <property type="evidence" value="ECO:0007669"/>
    <property type="project" value="TreeGrafter"/>
</dbReference>
<evidence type="ECO:0000256" key="2">
    <source>
        <dbReference type="ARBA" id="ARBA00022679"/>
    </source>
</evidence>
<evidence type="ECO:0000256" key="4">
    <source>
        <dbReference type="ARBA" id="ARBA00022777"/>
    </source>
</evidence>
<organism evidence="9 10">
    <name type="scientific">Cytospora chrysosperma</name>
    <name type="common">Cytospora canker fungus</name>
    <name type="synonym">Sphaeria chrysosperma</name>
    <dbReference type="NCBI Taxonomy" id="252740"/>
    <lineage>
        <taxon>Eukaryota</taxon>
        <taxon>Fungi</taxon>
        <taxon>Dikarya</taxon>
        <taxon>Ascomycota</taxon>
        <taxon>Pezizomycotina</taxon>
        <taxon>Sordariomycetes</taxon>
        <taxon>Sordariomycetidae</taxon>
        <taxon>Diaporthales</taxon>
        <taxon>Cytosporaceae</taxon>
        <taxon>Cytospora</taxon>
    </lineage>
</organism>
<dbReference type="InterPro" id="IPR000719">
    <property type="entry name" value="Prot_kinase_dom"/>
</dbReference>
<evidence type="ECO:0000256" key="3">
    <source>
        <dbReference type="ARBA" id="ARBA00022741"/>
    </source>
</evidence>
<dbReference type="GO" id="GO:0004712">
    <property type="term" value="F:protein serine/threonine/tyrosine kinase activity"/>
    <property type="evidence" value="ECO:0007669"/>
    <property type="project" value="TreeGrafter"/>
</dbReference>
<dbReference type="GO" id="GO:0098813">
    <property type="term" value="P:nuclear chromosome segregation"/>
    <property type="evidence" value="ECO:0007669"/>
    <property type="project" value="UniProtKB-ARBA"/>
</dbReference>
<dbReference type="PROSITE" id="PS00108">
    <property type="entry name" value="PROTEIN_KINASE_ST"/>
    <property type="match status" value="1"/>
</dbReference>
<dbReference type="GO" id="GO:0033316">
    <property type="term" value="P:meiotic spindle assembly checkpoint signaling"/>
    <property type="evidence" value="ECO:0007669"/>
    <property type="project" value="TreeGrafter"/>
</dbReference>
<dbReference type="GO" id="GO:0005634">
    <property type="term" value="C:nucleus"/>
    <property type="evidence" value="ECO:0007669"/>
    <property type="project" value="TreeGrafter"/>
</dbReference>
<evidence type="ECO:0000256" key="1">
    <source>
        <dbReference type="ARBA" id="ARBA00022527"/>
    </source>
</evidence>
<keyword evidence="10" id="KW-1185">Reference proteome</keyword>
<dbReference type="Gene3D" id="3.30.200.20">
    <property type="entry name" value="Phosphorylase Kinase, domain 1"/>
    <property type="match status" value="1"/>
</dbReference>
<dbReference type="PANTHER" id="PTHR22974:SF21">
    <property type="entry name" value="DUAL SPECIFICITY PROTEIN KINASE TTK"/>
    <property type="match status" value="1"/>
</dbReference>